<dbReference type="AlphaFoldDB" id="A0A949JL78"/>
<proteinExistence type="predicted"/>
<protein>
    <submittedName>
        <fullName evidence="1">Uncharacterized protein</fullName>
    </submittedName>
</protein>
<reference evidence="1" key="1">
    <citation type="submission" date="2021-06" db="EMBL/GenBank/DDBJ databases">
        <title>Sequencing of actinobacteria type strains.</title>
        <authorList>
            <person name="Nguyen G.-S."/>
            <person name="Wentzel A."/>
        </authorList>
    </citation>
    <scope>NUCLEOTIDE SEQUENCE</scope>
    <source>
        <strain evidence="1">P38-E01</strain>
    </source>
</reference>
<keyword evidence="2" id="KW-1185">Reference proteome</keyword>
<evidence type="ECO:0000313" key="1">
    <source>
        <dbReference type="EMBL" id="MBU7600854.1"/>
    </source>
</evidence>
<dbReference type="Pfam" id="PF19474">
    <property type="entry name" value="DUF6011"/>
    <property type="match status" value="1"/>
</dbReference>
<comment type="caution">
    <text evidence="1">The sequence shown here is derived from an EMBL/GenBank/DDBJ whole genome shotgun (WGS) entry which is preliminary data.</text>
</comment>
<evidence type="ECO:0000313" key="2">
    <source>
        <dbReference type="Proteomes" id="UP000694501"/>
    </source>
</evidence>
<sequence>MSSAAELPVEVPKVTGTAPVPCRMCGQPLRDPMSRRWGLGRDCRRKLRMRLAPAPEQHEVEQDALPGL</sequence>
<name>A0A949JL78_9ACTN</name>
<dbReference type="InterPro" id="IPR046053">
    <property type="entry name" value="DUF6011"/>
</dbReference>
<organism evidence="1 2">
    <name type="scientific">Streptomyces tardus</name>
    <dbReference type="NCBI Taxonomy" id="2780544"/>
    <lineage>
        <taxon>Bacteria</taxon>
        <taxon>Bacillati</taxon>
        <taxon>Actinomycetota</taxon>
        <taxon>Actinomycetes</taxon>
        <taxon>Kitasatosporales</taxon>
        <taxon>Streptomycetaceae</taxon>
        <taxon>Streptomyces</taxon>
    </lineage>
</organism>
<gene>
    <name evidence="1" type="ORF">JGS22_025340</name>
</gene>
<accession>A0A949JL78</accession>
<dbReference type="Proteomes" id="UP000694501">
    <property type="component" value="Unassembled WGS sequence"/>
</dbReference>
<dbReference type="EMBL" id="JAELVF020000004">
    <property type="protein sequence ID" value="MBU7600854.1"/>
    <property type="molecule type" value="Genomic_DNA"/>
</dbReference>
<dbReference type="RefSeq" id="WP_211042931.1">
    <property type="nucleotide sequence ID" value="NZ_JAELVF020000004.1"/>
</dbReference>